<gene>
    <name evidence="1" type="ORF">F0562_001064</name>
</gene>
<reference evidence="1 2" key="1">
    <citation type="submission" date="2019-09" db="EMBL/GenBank/DDBJ databases">
        <title>A chromosome-level genome assembly of the Chinese tupelo Nyssa sinensis.</title>
        <authorList>
            <person name="Yang X."/>
            <person name="Kang M."/>
            <person name="Yang Y."/>
            <person name="Xiong H."/>
            <person name="Wang M."/>
            <person name="Zhang Z."/>
            <person name="Wang Z."/>
            <person name="Wu H."/>
            <person name="Ma T."/>
            <person name="Liu J."/>
            <person name="Xi Z."/>
        </authorList>
    </citation>
    <scope>NUCLEOTIDE SEQUENCE [LARGE SCALE GENOMIC DNA]</scope>
    <source>
        <strain evidence="1">J267</strain>
        <tissue evidence="1">Leaf</tissue>
    </source>
</reference>
<name>A0A5J5C5Y8_9ASTE</name>
<sequence length="68" mass="7846">MIAFDFDHAEKPKAGCRLQGLRVYSGYFKSRNCYSCEEEWMHFSKTDCCSLVLIGINDLDVHPLLLTE</sequence>
<proteinExistence type="predicted"/>
<dbReference type="AlphaFoldDB" id="A0A5J5C5Y8"/>
<organism evidence="1 2">
    <name type="scientific">Nyssa sinensis</name>
    <dbReference type="NCBI Taxonomy" id="561372"/>
    <lineage>
        <taxon>Eukaryota</taxon>
        <taxon>Viridiplantae</taxon>
        <taxon>Streptophyta</taxon>
        <taxon>Embryophyta</taxon>
        <taxon>Tracheophyta</taxon>
        <taxon>Spermatophyta</taxon>
        <taxon>Magnoliopsida</taxon>
        <taxon>eudicotyledons</taxon>
        <taxon>Gunneridae</taxon>
        <taxon>Pentapetalae</taxon>
        <taxon>asterids</taxon>
        <taxon>Cornales</taxon>
        <taxon>Nyssaceae</taxon>
        <taxon>Nyssa</taxon>
    </lineage>
</organism>
<dbReference type="Proteomes" id="UP000325577">
    <property type="component" value="Linkage Group LG0"/>
</dbReference>
<evidence type="ECO:0000313" key="1">
    <source>
        <dbReference type="EMBL" id="KAA8549380.1"/>
    </source>
</evidence>
<protein>
    <submittedName>
        <fullName evidence="1">Uncharacterized protein</fullName>
    </submittedName>
</protein>
<accession>A0A5J5C5Y8</accession>
<keyword evidence="2" id="KW-1185">Reference proteome</keyword>
<evidence type="ECO:0000313" key="2">
    <source>
        <dbReference type="Proteomes" id="UP000325577"/>
    </source>
</evidence>
<dbReference type="EMBL" id="CM018031">
    <property type="protein sequence ID" value="KAA8549380.1"/>
    <property type="molecule type" value="Genomic_DNA"/>
</dbReference>